<dbReference type="Proteomes" id="UP000708208">
    <property type="component" value="Unassembled WGS sequence"/>
</dbReference>
<evidence type="ECO:0000313" key="2">
    <source>
        <dbReference type="EMBL" id="CAG7723041.1"/>
    </source>
</evidence>
<feature type="region of interest" description="Disordered" evidence="1">
    <location>
        <begin position="76"/>
        <end position="138"/>
    </location>
</feature>
<name>A0A8J2JMQ6_9HEXA</name>
<proteinExistence type="predicted"/>
<feature type="compositionally biased region" description="Basic and acidic residues" evidence="1">
    <location>
        <begin position="118"/>
        <end position="138"/>
    </location>
</feature>
<protein>
    <submittedName>
        <fullName evidence="2">Uncharacterized protein</fullName>
    </submittedName>
</protein>
<dbReference type="EMBL" id="CAJVCH010094922">
    <property type="protein sequence ID" value="CAG7723041.1"/>
    <property type="molecule type" value="Genomic_DNA"/>
</dbReference>
<reference evidence="2" key="1">
    <citation type="submission" date="2021-06" db="EMBL/GenBank/DDBJ databases">
        <authorList>
            <person name="Hodson N. C."/>
            <person name="Mongue J. A."/>
            <person name="Jaron S. K."/>
        </authorList>
    </citation>
    <scope>NUCLEOTIDE SEQUENCE</scope>
</reference>
<sequence>MRSHCNRCGEGNCDNFEKTDFVIAATGDLSDRRISDPGSSASAVADDSSVNEGIASTCFATNSDRDAAPVIASKRTIEEVNGSDDPPGGHCSKQVRRMESTEKAAMTNSSNQTRPGAKKKDLEVSAKTKADDQLGKQD</sequence>
<evidence type="ECO:0000313" key="3">
    <source>
        <dbReference type="Proteomes" id="UP000708208"/>
    </source>
</evidence>
<feature type="compositionally biased region" description="Low complexity" evidence="1">
    <location>
        <begin position="39"/>
        <end position="48"/>
    </location>
</feature>
<dbReference type="AlphaFoldDB" id="A0A8J2JMQ6"/>
<feature type="region of interest" description="Disordered" evidence="1">
    <location>
        <begin position="28"/>
        <end position="48"/>
    </location>
</feature>
<accession>A0A8J2JMQ6</accession>
<evidence type="ECO:0000256" key="1">
    <source>
        <dbReference type="SAM" id="MobiDB-lite"/>
    </source>
</evidence>
<gene>
    <name evidence="2" type="ORF">AFUS01_LOCUS12148</name>
</gene>
<comment type="caution">
    <text evidence="2">The sequence shown here is derived from an EMBL/GenBank/DDBJ whole genome shotgun (WGS) entry which is preliminary data.</text>
</comment>
<organism evidence="2 3">
    <name type="scientific">Allacma fusca</name>
    <dbReference type="NCBI Taxonomy" id="39272"/>
    <lineage>
        <taxon>Eukaryota</taxon>
        <taxon>Metazoa</taxon>
        <taxon>Ecdysozoa</taxon>
        <taxon>Arthropoda</taxon>
        <taxon>Hexapoda</taxon>
        <taxon>Collembola</taxon>
        <taxon>Symphypleona</taxon>
        <taxon>Sminthuridae</taxon>
        <taxon>Allacma</taxon>
    </lineage>
</organism>
<keyword evidence="3" id="KW-1185">Reference proteome</keyword>